<dbReference type="InterPro" id="IPR027417">
    <property type="entry name" value="P-loop_NTPase"/>
</dbReference>
<dbReference type="RefSeq" id="WP_367637429.1">
    <property type="nucleotide sequence ID" value="NZ_JBFNQN010000005.1"/>
</dbReference>
<dbReference type="Proteomes" id="UP001555826">
    <property type="component" value="Unassembled WGS sequence"/>
</dbReference>
<dbReference type="EMBL" id="JBFNQN010000005">
    <property type="protein sequence ID" value="MEW9264647.1"/>
    <property type="molecule type" value="Genomic_DNA"/>
</dbReference>
<organism evidence="1 2">
    <name type="scientific">Kineococcus endophyticus</name>
    <dbReference type="NCBI Taxonomy" id="1181883"/>
    <lineage>
        <taxon>Bacteria</taxon>
        <taxon>Bacillati</taxon>
        <taxon>Actinomycetota</taxon>
        <taxon>Actinomycetes</taxon>
        <taxon>Kineosporiales</taxon>
        <taxon>Kineosporiaceae</taxon>
        <taxon>Kineococcus</taxon>
    </lineage>
</organism>
<dbReference type="PANTHER" id="PTHR37807:SF3">
    <property type="entry name" value="OS07G0160300 PROTEIN"/>
    <property type="match status" value="1"/>
</dbReference>
<comment type="caution">
    <text evidence="1">The sequence shown here is derived from an EMBL/GenBank/DDBJ whole genome shotgun (WGS) entry which is preliminary data.</text>
</comment>
<sequence length="175" mass="18593">MAAVVILVNGLPGAGKTTLARGLAERTGWPCLTKDAVKEALAPVLPAEFPRPRLGAVAMDTVWAVAAGLPGTVLVESWWFRPRDLTFARAGVATSGASTVVEVWCDVAPALARRRYAARRRSAVHEDERRLGEDYDRWAANAEPLALGPVVRVPTDGAVDLDVVVSDLRVATSAA</sequence>
<keyword evidence="2" id="KW-1185">Reference proteome</keyword>
<reference evidence="1 2" key="1">
    <citation type="submission" date="2024-07" db="EMBL/GenBank/DDBJ databases">
        <authorList>
            <person name="Thanompreechachai J."/>
            <person name="Duangmal K."/>
        </authorList>
    </citation>
    <scope>NUCLEOTIDE SEQUENCE [LARGE SCALE GENOMIC DNA]</scope>
    <source>
        <strain evidence="1 2">KCTC 19886</strain>
    </source>
</reference>
<dbReference type="PANTHER" id="PTHR37807">
    <property type="entry name" value="OS07G0160300 PROTEIN"/>
    <property type="match status" value="1"/>
</dbReference>
<gene>
    <name evidence="1" type="ORF">AB1207_07805</name>
</gene>
<evidence type="ECO:0000313" key="1">
    <source>
        <dbReference type="EMBL" id="MEW9264647.1"/>
    </source>
</evidence>
<dbReference type="SUPFAM" id="SSF52540">
    <property type="entry name" value="P-loop containing nucleoside triphosphate hydrolases"/>
    <property type="match status" value="1"/>
</dbReference>
<dbReference type="Pfam" id="PF13671">
    <property type="entry name" value="AAA_33"/>
    <property type="match status" value="1"/>
</dbReference>
<proteinExistence type="predicted"/>
<name>A0ABV3P556_9ACTN</name>
<evidence type="ECO:0000313" key="2">
    <source>
        <dbReference type="Proteomes" id="UP001555826"/>
    </source>
</evidence>
<protein>
    <submittedName>
        <fullName evidence="1">AAA family ATPase</fullName>
    </submittedName>
</protein>
<accession>A0ABV3P556</accession>
<dbReference type="Gene3D" id="3.40.50.300">
    <property type="entry name" value="P-loop containing nucleotide triphosphate hydrolases"/>
    <property type="match status" value="1"/>
</dbReference>